<dbReference type="EMBL" id="QOHL01000001">
    <property type="protein sequence ID" value="RZB13136.1"/>
    <property type="molecule type" value="Genomic_DNA"/>
</dbReference>
<keyword evidence="3" id="KW-1185">Reference proteome</keyword>
<feature type="transmembrane region" description="Helical" evidence="1">
    <location>
        <begin position="6"/>
        <end position="25"/>
    </location>
</feature>
<dbReference type="Pfam" id="PF03334">
    <property type="entry name" value="PhaG_MnhG_YufB"/>
    <property type="match status" value="1"/>
</dbReference>
<dbReference type="GO" id="GO:0015385">
    <property type="term" value="F:sodium:proton antiporter activity"/>
    <property type="evidence" value="ECO:0007669"/>
    <property type="project" value="TreeGrafter"/>
</dbReference>
<feature type="transmembrane region" description="Helical" evidence="1">
    <location>
        <begin position="60"/>
        <end position="84"/>
    </location>
</feature>
<keyword evidence="1" id="KW-0472">Membrane</keyword>
<gene>
    <name evidence="2" type="ORF">DRF75_00285</name>
</gene>
<dbReference type="STRING" id="1242993.ehr_00641"/>
<dbReference type="RefSeq" id="WP_045171288.1">
    <property type="nucleotide sequence ID" value="NZ_QOHL01000001.1"/>
</dbReference>
<protein>
    <submittedName>
        <fullName evidence="2">Cation:proton antiporter</fullName>
    </submittedName>
</protein>
<organism evidence="2 3">
    <name type="scientific">Ehrlichia minasensis</name>
    <dbReference type="NCBI Taxonomy" id="1242993"/>
    <lineage>
        <taxon>Bacteria</taxon>
        <taxon>Pseudomonadati</taxon>
        <taxon>Pseudomonadota</taxon>
        <taxon>Alphaproteobacteria</taxon>
        <taxon>Rickettsiales</taxon>
        <taxon>Anaplasmataceae</taxon>
        <taxon>Ehrlichia</taxon>
    </lineage>
</organism>
<sequence>MIEYLSMIILVLGMFLVITSVIGVIRFPNFYTKLHPAGITDSLGATLILIGLAMQLEFSIITIKILLLICFLWVTCTTASYALASSAYHKDKKRKNNAE</sequence>
<dbReference type="PANTHER" id="PTHR34703">
    <property type="entry name" value="ANTIPORTER SUBUNIT MNHG2-RELATED"/>
    <property type="match status" value="1"/>
</dbReference>
<comment type="caution">
    <text evidence="2">The sequence shown here is derived from an EMBL/GenBank/DDBJ whole genome shotgun (WGS) entry which is preliminary data.</text>
</comment>
<keyword evidence="1" id="KW-1133">Transmembrane helix</keyword>
<name>A0A4Q6I8S1_9RICK</name>
<evidence type="ECO:0000313" key="3">
    <source>
        <dbReference type="Proteomes" id="UP000293377"/>
    </source>
</evidence>
<evidence type="ECO:0000256" key="1">
    <source>
        <dbReference type="SAM" id="Phobius"/>
    </source>
</evidence>
<dbReference type="PANTHER" id="PTHR34703:SF1">
    <property type="entry name" value="ANTIPORTER SUBUNIT MNHG2-RELATED"/>
    <property type="match status" value="1"/>
</dbReference>
<keyword evidence="1" id="KW-0812">Transmembrane</keyword>
<accession>A0A4Q6I8S1</accession>
<dbReference type="InterPro" id="IPR005133">
    <property type="entry name" value="PhaG_MnhG_YufB"/>
</dbReference>
<dbReference type="AlphaFoldDB" id="A0A4Q6I8S1"/>
<evidence type="ECO:0000313" key="2">
    <source>
        <dbReference type="EMBL" id="RZB13136.1"/>
    </source>
</evidence>
<dbReference type="NCBIfam" id="NF009311">
    <property type="entry name" value="PRK12670.1"/>
    <property type="match status" value="1"/>
</dbReference>
<feature type="transmembrane region" description="Helical" evidence="1">
    <location>
        <begin position="37"/>
        <end position="54"/>
    </location>
</feature>
<proteinExistence type="predicted"/>
<dbReference type="Proteomes" id="UP000293377">
    <property type="component" value="Unassembled WGS sequence"/>
</dbReference>
<dbReference type="OrthoDB" id="4427992at2"/>
<dbReference type="NCBIfam" id="TIGR01300">
    <property type="entry name" value="CPA3_mnhG_phaG"/>
    <property type="match status" value="1"/>
</dbReference>
<reference evidence="2 3" key="1">
    <citation type="submission" date="2018-06" db="EMBL/GenBank/DDBJ databases">
        <title>Complete Genome Sequence of Ehrlichia minasensis Isolated From Cattle.</title>
        <authorList>
            <person name="Aguiar D.M."/>
            <person name="Araujo J.P.A.Jr."/>
            <person name="Nakazato L."/>
            <person name="Bard E."/>
            <person name="Cabezas-Cruz A."/>
        </authorList>
    </citation>
    <scope>NUCLEOTIDE SEQUENCE [LARGE SCALE GENOMIC DNA]</scope>
    <source>
        <strain evidence="2 3">B11</strain>
    </source>
</reference>